<organism evidence="1 3">
    <name type="scientific">Didymodactylos carnosus</name>
    <dbReference type="NCBI Taxonomy" id="1234261"/>
    <lineage>
        <taxon>Eukaryota</taxon>
        <taxon>Metazoa</taxon>
        <taxon>Spiralia</taxon>
        <taxon>Gnathifera</taxon>
        <taxon>Rotifera</taxon>
        <taxon>Eurotatoria</taxon>
        <taxon>Bdelloidea</taxon>
        <taxon>Philodinida</taxon>
        <taxon>Philodinidae</taxon>
        <taxon>Didymodactylos</taxon>
    </lineage>
</organism>
<protein>
    <submittedName>
        <fullName evidence="1">Uncharacterized protein</fullName>
    </submittedName>
</protein>
<proteinExistence type="predicted"/>
<dbReference type="Proteomes" id="UP000681722">
    <property type="component" value="Unassembled WGS sequence"/>
</dbReference>
<evidence type="ECO:0000313" key="3">
    <source>
        <dbReference type="Proteomes" id="UP000663829"/>
    </source>
</evidence>
<evidence type="ECO:0000313" key="1">
    <source>
        <dbReference type="EMBL" id="CAF1304677.1"/>
    </source>
</evidence>
<name>A0A815DQF9_9BILA</name>
<dbReference type="EMBL" id="CAJOBC010039227">
    <property type="protein sequence ID" value="CAF4135409.1"/>
    <property type="molecule type" value="Genomic_DNA"/>
</dbReference>
<dbReference type="OrthoDB" id="10003681at2759"/>
<sequence>MLFIRQLIPSERRTSNLNEQSLHRDSTMSVLQHRVAIISSQYVSIDSPLINNTSSSSCAYRSGNCSLTNQQQRYNEQPLVCTIPSAVTHNDVTDLLITAQCMKPIISIRNKRNFMPYQQAQNSFTQVTPTTSTISISRNSKSRLYQEKKDVYDYPDPCTNCPTDMLNRLSQLTKLQLDSIDWEKKRKHAKRRNVLFI</sequence>
<dbReference type="Proteomes" id="UP000663829">
    <property type="component" value="Unassembled WGS sequence"/>
</dbReference>
<comment type="caution">
    <text evidence="1">The sequence shown here is derived from an EMBL/GenBank/DDBJ whole genome shotgun (WGS) entry which is preliminary data.</text>
</comment>
<gene>
    <name evidence="1" type="ORF">GPM918_LOCUS28694</name>
    <name evidence="2" type="ORF">SRO942_LOCUS29216</name>
</gene>
<keyword evidence="3" id="KW-1185">Reference proteome</keyword>
<dbReference type="AlphaFoldDB" id="A0A815DQF9"/>
<dbReference type="EMBL" id="CAJNOQ010012641">
    <property type="protein sequence ID" value="CAF1304677.1"/>
    <property type="molecule type" value="Genomic_DNA"/>
</dbReference>
<reference evidence="1" key="1">
    <citation type="submission" date="2021-02" db="EMBL/GenBank/DDBJ databases">
        <authorList>
            <person name="Nowell W R."/>
        </authorList>
    </citation>
    <scope>NUCLEOTIDE SEQUENCE</scope>
</reference>
<accession>A0A815DQF9</accession>
<evidence type="ECO:0000313" key="2">
    <source>
        <dbReference type="EMBL" id="CAF4135409.1"/>
    </source>
</evidence>